<name>A0A4V2QD08_HYDET</name>
<sequence length="91" mass="10194">MNRRSAGAALLIGGGLLWFGWNAGWLPEGSDWAIAQIFERYWPALLVLAGVRLLIQRARPAWAFWLGWLIVLLAGLGLYCWLTASPQWVIS</sequence>
<evidence type="ECO:0000313" key="3">
    <source>
        <dbReference type="Proteomes" id="UP000295008"/>
    </source>
</evidence>
<feature type="transmembrane region" description="Helical" evidence="1">
    <location>
        <begin position="62"/>
        <end position="84"/>
    </location>
</feature>
<keyword evidence="1" id="KW-0812">Transmembrane</keyword>
<accession>A0A4V2QD08</accession>
<dbReference type="RefSeq" id="WP_132015981.1">
    <property type="nucleotide sequence ID" value="NZ_SLUN01000029.1"/>
</dbReference>
<dbReference type="OrthoDB" id="2989824at2"/>
<evidence type="ECO:0000256" key="1">
    <source>
        <dbReference type="SAM" id="Phobius"/>
    </source>
</evidence>
<protein>
    <recommendedName>
        <fullName evidence="4">DUF5668 domain-containing protein</fullName>
    </recommendedName>
</protein>
<dbReference type="AlphaFoldDB" id="A0A4V2QD08"/>
<reference evidence="2 3" key="1">
    <citation type="submission" date="2019-03" db="EMBL/GenBank/DDBJ databases">
        <title>Genomic Encyclopedia of Type Strains, Phase IV (KMG-IV): sequencing the most valuable type-strain genomes for metagenomic binning, comparative biology and taxonomic classification.</title>
        <authorList>
            <person name="Goeker M."/>
        </authorList>
    </citation>
    <scope>NUCLEOTIDE SEQUENCE [LARGE SCALE GENOMIC DNA]</scope>
    <source>
        <strain evidence="2 3">LX-B</strain>
    </source>
</reference>
<dbReference type="EMBL" id="SLUN01000029">
    <property type="protein sequence ID" value="TCL61987.1"/>
    <property type="molecule type" value="Genomic_DNA"/>
</dbReference>
<proteinExistence type="predicted"/>
<keyword evidence="3" id="KW-1185">Reference proteome</keyword>
<feature type="transmembrane region" description="Helical" evidence="1">
    <location>
        <begin position="32"/>
        <end position="55"/>
    </location>
</feature>
<comment type="caution">
    <text evidence="2">The sequence shown here is derived from an EMBL/GenBank/DDBJ whole genome shotgun (WGS) entry which is preliminary data.</text>
</comment>
<keyword evidence="1" id="KW-1133">Transmembrane helix</keyword>
<evidence type="ECO:0008006" key="4">
    <source>
        <dbReference type="Google" id="ProtNLM"/>
    </source>
</evidence>
<evidence type="ECO:0000313" key="2">
    <source>
        <dbReference type="EMBL" id="TCL61987.1"/>
    </source>
</evidence>
<organism evidence="2 3">
    <name type="scientific">Hydrogenispora ethanolica</name>
    <dbReference type="NCBI Taxonomy" id="1082276"/>
    <lineage>
        <taxon>Bacteria</taxon>
        <taxon>Bacillati</taxon>
        <taxon>Bacillota</taxon>
        <taxon>Hydrogenispora</taxon>
    </lineage>
</organism>
<keyword evidence="1" id="KW-0472">Membrane</keyword>
<dbReference type="Proteomes" id="UP000295008">
    <property type="component" value="Unassembled WGS sequence"/>
</dbReference>
<gene>
    <name evidence="2" type="ORF">EDC14_102916</name>
</gene>